<evidence type="ECO:0000256" key="1">
    <source>
        <dbReference type="SAM" id="MobiDB-lite"/>
    </source>
</evidence>
<dbReference type="PANTHER" id="PTHR30007">
    <property type="entry name" value="PHP DOMAIN PROTEIN"/>
    <property type="match status" value="1"/>
</dbReference>
<dbReference type="PANTHER" id="PTHR30007:SF1">
    <property type="entry name" value="BLR1914 PROTEIN"/>
    <property type="match status" value="1"/>
</dbReference>
<evidence type="ECO:0000259" key="2">
    <source>
        <dbReference type="Pfam" id="PF13586"/>
    </source>
</evidence>
<dbReference type="EMBL" id="AP023396">
    <property type="protein sequence ID" value="BCK53151.1"/>
    <property type="molecule type" value="Genomic_DNA"/>
</dbReference>
<dbReference type="EMBL" id="AP023396">
    <property type="protein sequence ID" value="BCK55675.1"/>
    <property type="molecule type" value="Genomic_DNA"/>
</dbReference>
<dbReference type="KEGG" id="nwl:NWFMUON74_34470"/>
<dbReference type="EMBL" id="AP023396">
    <property type="protein sequence ID" value="BCK52616.1"/>
    <property type="molecule type" value="Genomic_DNA"/>
</dbReference>
<name>A0A7G1KBA1_9NOCA</name>
<dbReference type="InterPro" id="IPR025668">
    <property type="entry name" value="Tnp_DDE_dom"/>
</dbReference>
<evidence type="ECO:0000313" key="7">
    <source>
        <dbReference type="Proteomes" id="UP000516173"/>
    </source>
</evidence>
<dbReference type="Pfam" id="PF13586">
    <property type="entry name" value="DDE_Tnp_1_2"/>
    <property type="match status" value="1"/>
</dbReference>
<protein>
    <submittedName>
        <fullName evidence="3">IS5 family transposase</fullName>
    </submittedName>
</protein>
<evidence type="ECO:0000313" key="4">
    <source>
        <dbReference type="EMBL" id="BCK52616.1"/>
    </source>
</evidence>
<accession>A0A7G1KBA1</accession>
<dbReference type="AlphaFoldDB" id="A0A7G1KBA1"/>
<dbReference type="KEGG" id="nwl:NWFMUON74_03880"/>
<evidence type="ECO:0000313" key="3">
    <source>
        <dbReference type="EMBL" id="BCK52235.1"/>
    </source>
</evidence>
<evidence type="ECO:0000313" key="5">
    <source>
        <dbReference type="EMBL" id="BCK53151.1"/>
    </source>
</evidence>
<evidence type="ECO:0000313" key="6">
    <source>
        <dbReference type="EMBL" id="BCK55675.1"/>
    </source>
</evidence>
<reference evidence="3 7" key="1">
    <citation type="submission" date="2020-08" db="EMBL/GenBank/DDBJ databases">
        <title>Genome Sequencing of Nocardia wallacei strain FMUON74 and assembly.</title>
        <authorList>
            <person name="Toyokawa M."/>
            <person name="Uesaka K."/>
        </authorList>
    </citation>
    <scope>NUCLEOTIDE SEQUENCE [LARGE SCALE GENOMIC DNA]</scope>
    <source>
        <strain evidence="3 7">FMUON74</strain>
    </source>
</reference>
<dbReference type="KEGG" id="nwl:NWFMUON74_00070"/>
<feature type="domain" description="Transposase DDE" evidence="2">
    <location>
        <begin position="25"/>
        <end position="120"/>
    </location>
</feature>
<dbReference type="KEGG" id="nwl:NWFMUON74_09230"/>
<keyword evidence="7" id="KW-1185">Reference proteome</keyword>
<proteinExistence type="predicted"/>
<gene>
    <name evidence="3" type="ORF">NWFMUON74_00070</name>
    <name evidence="4" type="ORF">NWFMUON74_03880</name>
    <name evidence="5" type="ORF">NWFMUON74_09230</name>
    <name evidence="6" type="ORF">NWFMUON74_34470</name>
</gene>
<dbReference type="Proteomes" id="UP000516173">
    <property type="component" value="Chromosome"/>
</dbReference>
<sequence length="123" mass="13911">MVAVLDAIAVPKPGGGRPRIRPDRVLADKAYSSRSNREWLRHRGIAVTIPVPADQAAHRRNRGRTGGRPPAFDPVIYRDRNAVERGINQLKQHRAVATRYDKLAVRYLATVHIAAINQWLRHQ</sequence>
<organism evidence="3 7">
    <name type="scientific">Nocardia wallacei</name>
    <dbReference type="NCBI Taxonomy" id="480035"/>
    <lineage>
        <taxon>Bacteria</taxon>
        <taxon>Bacillati</taxon>
        <taxon>Actinomycetota</taxon>
        <taxon>Actinomycetes</taxon>
        <taxon>Mycobacteriales</taxon>
        <taxon>Nocardiaceae</taxon>
        <taxon>Nocardia</taxon>
    </lineage>
</organism>
<feature type="region of interest" description="Disordered" evidence="1">
    <location>
        <begin position="53"/>
        <end position="74"/>
    </location>
</feature>
<dbReference type="EMBL" id="AP023396">
    <property type="protein sequence ID" value="BCK52235.1"/>
    <property type="molecule type" value="Genomic_DNA"/>
</dbReference>